<dbReference type="Pfam" id="PF13641">
    <property type="entry name" value="Glyco_tranf_2_3"/>
    <property type="match status" value="1"/>
</dbReference>
<organism evidence="2 3">
    <name type="scientific">Gloeobacter morelensis MG652769</name>
    <dbReference type="NCBI Taxonomy" id="2781736"/>
    <lineage>
        <taxon>Bacteria</taxon>
        <taxon>Bacillati</taxon>
        <taxon>Cyanobacteriota</taxon>
        <taxon>Cyanophyceae</taxon>
        <taxon>Gloeobacterales</taxon>
        <taxon>Gloeobacteraceae</taxon>
        <taxon>Gloeobacter</taxon>
        <taxon>Gloeobacter morelensis</taxon>
    </lineage>
</organism>
<evidence type="ECO:0000313" key="3">
    <source>
        <dbReference type="Proteomes" id="UP001054846"/>
    </source>
</evidence>
<feature type="transmembrane region" description="Helical" evidence="1">
    <location>
        <begin position="186"/>
        <end position="206"/>
    </location>
</feature>
<dbReference type="Gene3D" id="3.90.550.10">
    <property type="entry name" value="Spore Coat Polysaccharide Biosynthesis Protein SpsA, Chain A"/>
    <property type="match status" value="1"/>
</dbReference>
<keyword evidence="1" id="KW-0472">Membrane</keyword>
<sequence length="398" mass="43154">MLAVDSFSGLAGLALAAAVGWAGLLGWRGRFWRCEAVLDPEAADLPQGALPPVVAVVPARDEAEVLGETLLSLLTQNYPGLLHIVLVDDRSGDGTGALAEALARAYGCEERLTVVPGETLLPGWSGKLWAIEQGLRRGEALEPEYWLLTDADICHHPDNLAALVQKAQQENRDLVSLMVHLRCRDAWEVLLIPAFVFFFQKLYPFFWVNDPNDSTAAAAGGCILVRRTALDRAGGIADIRDCLIDDCALAVQVKRTGGNLWLGLTRRTRSLRSYTGLGQIWKMVARTAFTQLDYSPALLALTVAAMVLLYLVPPTAFLAGGLTASPLLVALGGAGWLAMAVAYGPTLRFYELPPWLAPALPVIAALYTAMTVDSAWRHWLGEGGSWKGRVYPNARRRD</sequence>
<name>A0ABY3PTJ3_9CYAN</name>
<keyword evidence="3" id="KW-1185">Reference proteome</keyword>
<dbReference type="PANTHER" id="PTHR43646:SF3">
    <property type="entry name" value="SLR1566 PROTEIN"/>
    <property type="match status" value="1"/>
</dbReference>
<dbReference type="EMBL" id="CP063845">
    <property type="protein sequence ID" value="UFP97078.1"/>
    <property type="molecule type" value="Genomic_DNA"/>
</dbReference>
<proteinExistence type="predicted"/>
<dbReference type="PANTHER" id="PTHR43646">
    <property type="entry name" value="GLYCOSYLTRANSFERASE"/>
    <property type="match status" value="1"/>
</dbReference>
<feature type="transmembrane region" description="Helical" evidence="1">
    <location>
        <begin position="6"/>
        <end position="27"/>
    </location>
</feature>
<keyword evidence="1" id="KW-1133">Transmembrane helix</keyword>
<dbReference type="Proteomes" id="UP001054846">
    <property type="component" value="Chromosome"/>
</dbReference>
<evidence type="ECO:0000256" key="1">
    <source>
        <dbReference type="SAM" id="Phobius"/>
    </source>
</evidence>
<feature type="transmembrane region" description="Helical" evidence="1">
    <location>
        <begin position="294"/>
        <end position="312"/>
    </location>
</feature>
<feature type="transmembrane region" description="Helical" evidence="1">
    <location>
        <begin position="324"/>
        <end position="343"/>
    </location>
</feature>
<keyword evidence="1" id="KW-0812">Transmembrane</keyword>
<reference evidence="2 3" key="1">
    <citation type="journal article" date="2021" name="Genome Biol. Evol.">
        <title>Complete Genome Sequencing of a Novel Gloeobacter Species from a Waterfall Cave in Mexico.</title>
        <authorList>
            <person name="Saw J.H."/>
            <person name="Cardona T."/>
            <person name="Montejano G."/>
        </authorList>
    </citation>
    <scope>NUCLEOTIDE SEQUENCE [LARGE SCALE GENOMIC DNA]</scope>
    <source>
        <strain evidence="2">MG652769</strain>
    </source>
</reference>
<dbReference type="NCBIfam" id="TIGR03469">
    <property type="entry name" value="HpnB"/>
    <property type="match status" value="1"/>
</dbReference>
<evidence type="ECO:0000313" key="2">
    <source>
        <dbReference type="EMBL" id="UFP97078.1"/>
    </source>
</evidence>
<dbReference type="InterPro" id="IPR017832">
    <property type="entry name" value="Glyco_trans_2_hopen-assoc_HpnB"/>
</dbReference>
<dbReference type="SUPFAM" id="SSF53448">
    <property type="entry name" value="Nucleotide-diphospho-sugar transferases"/>
    <property type="match status" value="1"/>
</dbReference>
<protein>
    <submittedName>
        <fullName evidence="2">Glycosyltransferase</fullName>
    </submittedName>
</protein>
<feature type="transmembrane region" description="Helical" evidence="1">
    <location>
        <begin position="355"/>
        <end position="376"/>
    </location>
</feature>
<dbReference type="InterPro" id="IPR029044">
    <property type="entry name" value="Nucleotide-diphossugar_trans"/>
</dbReference>
<dbReference type="RefSeq" id="WP_230844263.1">
    <property type="nucleotide sequence ID" value="NZ_CP063845.1"/>
</dbReference>
<gene>
    <name evidence="2" type="ORF">ISF26_20925</name>
</gene>
<accession>A0ABY3PTJ3</accession>